<dbReference type="Proteomes" id="UP000233425">
    <property type="component" value="Unassembled WGS sequence"/>
</dbReference>
<proteinExistence type="predicted"/>
<dbReference type="EC" id="2.1.1.217" evidence="1"/>
<dbReference type="GO" id="GO:0160105">
    <property type="term" value="F:tRNA (adenine(22)-N1)-methyltransferase activity"/>
    <property type="evidence" value="ECO:0007669"/>
    <property type="project" value="UniProtKB-EC"/>
</dbReference>
<evidence type="ECO:0000313" key="1">
    <source>
        <dbReference type="EMBL" id="PKD30834.1"/>
    </source>
</evidence>
<dbReference type="SUPFAM" id="SSF53335">
    <property type="entry name" value="S-adenosyl-L-methionine-dependent methyltransferases"/>
    <property type="match status" value="1"/>
</dbReference>
<organism evidence="1 2">
    <name type="scientific">Ruminococcus bromii</name>
    <dbReference type="NCBI Taxonomy" id="40518"/>
    <lineage>
        <taxon>Bacteria</taxon>
        <taxon>Bacillati</taxon>
        <taxon>Bacillota</taxon>
        <taxon>Clostridia</taxon>
        <taxon>Eubacteriales</taxon>
        <taxon>Oscillospiraceae</taxon>
        <taxon>Ruminococcus</taxon>
    </lineage>
</organism>
<reference evidence="1" key="1">
    <citation type="journal article" date="2018" name="Environ. Microbiol.">
        <title>Sporulation capability and amylosome conservation among diverse human colonic and rumen isolates of the keystone starch-degrader Ruminococcus bromii.</title>
        <authorList>
            <person name="Mukhopadhya I."/>
            <person name="Morais S."/>
            <person name="Laverde-Gomez J."/>
            <person name="Sheridan P.O."/>
            <person name="Walker A.W."/>
            <person name="Kelly W."/>
            <person name="Klieve A.V."/>
            <person name="Ouwerkerk D."/>
            <person name="Duncan S.H."/>
            <person name="Louis P."/>
            <person name="Koropatkin N."/>
            <person name="Cockburn D."/>
            <person name="Kibler R."/>
            <person name="Cooper P.J."/>
            <person name="Sandoval C."/>
            <person name="Crost E."/>
            <person name="Juge N."/>
            <person name="Bayer E.A."/>
            <person name="Flint H.J."/>
        </authorList>
    </citation>
    <scope>NUCLEOTIDE SEQUENCE [LARGE SCALE GENOMIC DNA]</scope>
    <source>
        <strain evidence="1">ATCC 27255</strain>
    </source>
</reference>
<dbReference type="PANTHER" id="PTHR38451:SF1">
    <property type="entry name" value="TRNA (ADENINE(22)-N(1))-METHYLTRANSFERASE"/>
    <property type="match status" value="1"/>
</dbReference>
<keyword evidence="1" id="KW-0808">Transferase</keyword>
<comment type="caution">
    <text evidence="1">The sequence shown here is derived from an EMBL/GenBank/DDBJ whole genome shotgun (WGS) entry which is preliminary data.</text>
</comment>
<evidence type="ECO:0000313" key="2">
    <source>
        <dbReference type="Proteomes" id="UP000233425"/>
    </source>
</evidence>
<protein>
    <submittedName>
        <fullName evidence="1">tRNA (Adenine(22)-N(1))-methyltransferase</fullName>
        <ecNumber evidence="1">2.1.1.217</ecNumber>
    </submittedName>
</protein>
<dbReference type="RefSeq" id="WP_101028987.1">
    <property type="nucleotide sequence ID" value="NZ_CABMMZ010000045.1"/>
</dbReference>
<dbReference type="Pfam" id="PF12847">
    <property type="entry name" value="Methyltransf_18"/>
    <property type="match status" value="1"/>
</dbReference>
<keyword evidence="1" id="KW-0489">Methyltransferase</keyword>
<dbReference type="AlphaFoldDB" id="A0A2N0UV00"/>
<dbReference type="GO" id="GO:0032259">
    <property type="term" value="P:methylation"/>
    <property type="evidence" value="ECO:0007669"/>
    <property type="project" value="UniProtKB-KW"/>
</dbReference>
<dbReference type="GeneID" id="93769211"/>
<keyword evidence="2" id="KW-1185">Reference proteome</keyword>
<dbReference type="InterPro" id="IPR006901">
    <property type="entry name" value="TrmK"/>
</dbReference>
<accession>A0A2N0UV00</accession>
<dbReference type="PIRSF" id="PIRSF018637">
    <property type="entry name" value="TrmK"/>
    <property type="match status" value="1"/>
</dbReference>
<sequence>MNGASDFSLDNRLALCADFVRDGAKVADIGTDHAYLPVWLCRIGRCDTAIAADINPLPLERGIETINNSGLNNRIEARLSNGLEKISGDEADDIVIAGMGGELISQIIENWEFSKDRSKHFILQPMTKSEELMRWLFANGFSVIKRDCCTAANKCYTVILAEYSGEVRTVSESDLYLYGLDPKNNPMHRRFIEGCVRRLLKQAKGNPVCAETARILEESFK</sequence>
<gene>
    <name evidence="1" type="primary">trmK</name>
    <name evidence="1" type="ORF">RBATCC27255_00965</name>
</gene>
<dbReference type="Gene3D" id="3.40.50.150">
    <property type="entry name" value="Vaccinia Virus protein VP39"/>
    <property type="match status" value="1"/>
</dbReference>
<dbReference type="PANTHER" id="PTHR38451">
    <property type="entry name" value="TRNA (ADENINE(22)-N(1))-METHYLTRANSFERASE"/>
    <property type="match status" value="1"/>
</dbReference>
<dbReference type="InterPro" id="IPR029063">
    <property type="entry name" value="SAM-dependent_MTases_sf"/>
</dbReference>
<dbReference type="EMBL" id="NNSR01000045">
    <property type="protein sequence ID" value="PKD30834.1"/>
    <property type="molecule type" value="Genomic_DNA"/>
</dbReference>
<name>A0A2N0UV00_9FIRM</name>